<name>A0A222YZN2_9CAUD</name>
<reference evidence="1 2" key="1">
    <citation type="submission" date="2017-05" db="EMBL/GenBank/DDBJ databases">
        <authorList>
            <person name="Butela K.A."/>
            <person name="Hudson L."/>
            <person name="Clayton A.L."/>
            <person name="Cole J.H."/>
            <person name="Evancho G.L."/>
            <person name="Galassi L.C."/>
            <person name="Harvey A.K."/>
            <person name="Haubrick H.C."/>
            <person name="Henry M."/>
            <person name="Heslop K.L."/>
            <person name="Hughes P.M."/>
            <person name="Iezzi J."/>
            <person name="Jones J.C."/>
            <person name="Kolawole F.O."/>
            <person name="Loucks E.J."/>
            <person name="McCready J.R."/>
            <person name="McGowan S.M."/>
            <person name="Minear S.E."/>
            <person name="Poole Y.A."/>
            <person name="Reese R.J."/>
            <person name="Romagnoli K.M."/>
            <person name="Schell I.N."/>
            <person name="Sudadi S."/>
            <person name="Sutherin B.R."/>
            <person name="Edgington N.P."/>
            <person name="Garlena R.A."/>
            <person name="Russell D.A."/>
            <person name="Pope W.H."/>
            <person name="Jacobs-Sera D."/>
            <person name="Hendrix R.W."/>
            <person name="Hatfull G.F."/>
        </authorList>
    </citation>
    <scope>NUCLEOTIDE SEQUENCE [LARGE SCALE GENOMIC DNA]</scope>
</reference>
<organism evidence="1 2">
    <name type="scientific">Mycobacterium phage Avocado</name>
    <dbReference type="NCBI Taxonomy" id="2024302"/>
    <lineage>
        <taxon>Viruses</taxon>
        <taxon>Duplodnaviria</taxon>
        <taxon>Heunggongvirae</taxon>
        <taxon>Uroviricota</taxon>
        <taxon>Caudoviricetes</taxon>
        <taxon>Gclasvirinae</taxon>
        <taxon>Avocadovirus</taxon>
        <taxon>Avocadovirus avocado</taxon>
    </lineage>
</organism>
<gene>
    <name evidence="1" type="ORF">SEA_AVOCADO_59</name>
</gene>
<dbReference type="Proteomes" id="UP000224104">
    <property type="component" value="Genome"/>
</dbReference>
<evidence type="ECO:0000313" key="2">
    <source>
        <dbReference type="Proteomes" id="UP000224104"/>
    </source>
</evidence>
<protein>
    <submittedName>
        <fullName evidence="1">Uncharacterized protein</fullName>
    </submittedName>
</protein>
<sequence length="68" mass="7264">MFTIQTADGDLTGFTSYEAAREHQRTAGLIGSTVVPAGMTAVWTPEDYAETVRAARAHRANPSNVIAL</sequence>
<keyword evidence="2" id="KW-1185">Reference proteome</keyword>
<dbReference type="EMBL" id="MF141540">
    <property type="protein sequence ID" value="ASR77260.1"/>
    <property type="molecule type" value="Genomic_DNA"/>
</dbReference>
<accession>A0A222YZN2</accession>
<proteinExistence type="predicted"/>
<evidence type="ECO:0000313" key="1">
    <source>
        <dbReference type="EMBL" id="ASR77260.1"/>
    </source>
</evidence>